<feature type="compositionally biased region" description="Low complexity" evidence="1">
    <location>
        <begin position="1329"/>
        <end position="1338"/>
    </location>
</feature>
<feature type="region of interest" description="Disordered" evidence="1">
    <location>
        <begin position="658"/>
        <end position="677"/>
    </location>
</feature>
<feature type="region of interest" description="Disordered" evidence="1">
    <location>
        <begin position="1529"/>
        <end position="1584"/>
    </location>
</feature>
<feature type="compositionally biased region" description="Acidic residues" evidence="1">
    <location>
        <begin position="1872"/>
        <end position="1908"/>
    </location>
</feature>
<evidence type="ECO:0000313" key="4">
    <source>
        <dbReference type="EMBL" id="SNT25283.1"/>
    </source>
</evidence>
<feature type="region of interest" description="Disordered" evidence="1">
    <location>
        <begin position="1740"/>
        <end position="1914"/>
    </location>
</feature>
<feature type="region of interest" description="Disordered" evidence="1">
    <location>
        <begin position="1606"/>
        <end position="1662"/>
    </location>
</feature>
<name>A0A239L633_EKHLU</name>
<dbReference type="GO" id="GO:0005509">
    <property type="term" value="F:calcium ion binding"/>
    <property type="evidence" value="ECO:0007669"/>
    <property type="project" value="InterPro"/>
</dbReference>
<reference evidence="4 5" key="1">
    <citation type="submission" date="2017-06" db="EMBL/GenBank/DDBJ databases">
        <authorList>
            <person name="Kim H.J."/>
            <person name="Triplett B.A."/>
        </authorList>
    </citation>
    <scope>NUCLEOTIDE SEQUENCE [LARGE SCALE GENOMIC DNA]</scope>
    <source>
        <strain evidence="4 5">DSM 19307</strain>
    </source>
</reference>
<feature type="compositionally biased region" description="Acidic residues" evidence="1">
    <location>
        <begin position="2574"/>
        <end position="2583"/>
    </location>
</feature>
<feature type="region of interest" description="Disordered" evidence="1">
    <location>
        <begin position="891"/>
        <end position="913"/>
    </location>
</feature>
<feature type="compositionally biased region" description="Polar residues" evidence="1">
    <location>
        <begin position="2671"/>
        <end position="2681"/>
    </location>
</feature>
<dbReference type="Proteomes" id="UP000198393">
    <property type="component" value="Unassembled WGS sequence"/>
</dbReference>
<feature type="compositionally biased region" description="Low complexity" evidence="1">
    <location>
        <begin position="1417"/>
        <end position="1428"/>
    </location>
</feature>
<feature type="compositionally biased region" description="Acidic residues" evidence="1">
    <location>
        <begin position="1144"/>
        <end position="1156"/>
    </location>
</feature>
<dbReference type="PANTHER" id="PTHR10199:SF119">
    <property type="entry name" value="RE20510P"/>
    <property type="match status" value="1"/>
</dbReference>
<feature type="compositionally biased region" description="Acidic residues" evidence="1">
    <location>
        <begin position="658"/>
        <end position="668"/>
    </location>
</feature>
<feature type="compositionally biased region" description="Polar residues" evidence="1">
    <location>
        <begin position="1740"/>
        <end position="1749"/>
    </location>
</feature>
<feature type="compositionally biased region" description="Polar residues" evidence="1">
    <location>
        <begin position="1616"/>
        <end position="1625"/>
    </location>
</feature>
<feature type="chain" id="PRO_5013258125" evidence="2">
    <location>
        <begin position="19"/>
        <end position="2868"/>
    </location>
</feature>
<feature type="compositionally biased region" description="Acidic residues" evidence="1">
    <location>
        <begin position="2474"/>
        <end position="2493"/>
    </location>
</feature>
<keyword evidence="2" id="KW-0732">Signal</keyword>
<proteinExistence type="predicted"/>
<accession>A0A239L633</accession>
<dbReference type="Pfam" id="PF18962">
    <property type="entry name" value="Por_Secre_tail"/>
    <property type="match status" value="1"/>
</dbReference>
<feature type="signal peptide" evidence="2">
    <location>
        <begin position="1"/>
        <end position="18"/>
    </location>
</feature>
<feature type="region of interest" description="Disordered" evidence="1">
    <location>
        <begin position="2328"/>
        <end position="2348"/>
    </location>
</feature>
<feature type="compositionally biased region" description="Polar residues" evidence="1">
    <location>
        <begin position="903"/>
        <end position="913"/>
    </location>
</feature>
<organism evidence="4 5">
    <name type="scientific">Ekhidna lutea</name>
    <dbReference type="NCBI Taxonomy" id="447679"/>
    <lineage>
        <taxon>Bacteria</taxon>
        <taxon>Pseudomonadati</taxon>
        <taxon>Bacteroidota</taxon>
        <taxon>Cytophagia</taxon>
        <taxon>Cytophagales</taxon>
        <taxon>Reichenbachiellaceae</taxon>
        <taxon>Ekhidna</taxon>
    </lineage>
</organism>
<feature type="region of interest" description="Disordered" evidence="1">
    <location>
        <begin position="584"/>
        <end position="608"/>
    </location>
</feature>
<feature type="compositionally biased region" description="Polar residues" evidence="1">
    <location>
        <begin position="2555"/>
        <end position="2570"/>
    </location>
</feature>
<dbReference type="RefSeq" id="WP_089357661.1">
    <property type="nucleotide sequence ID" value="NZ_FZPD01000005.1"/>
</dbReference>
<evidence type="ECO:0000256" key="1">
    <source>
        <dbReference type="SAM" id="MobiDB-lite"/>
    </source>
</evidence>
<dbReference type="InterPro" id="IPR028974">
    <property type="entry name" value="TSP_type-3_rpt"/>
</dbReference>
<feature type="compositionally biased region" description="Polar residues" evidence="1">
    <location>
        <begin position="1844"/>
        <end position="1862"/>
    </location>
</feature>
<feature type="compositionally biased region" description="Acidic residues" evidence="1">
    <location>
        <begin position="1073"/>
        <end position="1085"/>
    </location>
</feature>
<evidence type="ECO:0000313" key="5">
    <source>
        <dbReference type="Proteomes" id="UP000198393"/>
    </source>
</evidence>
<dbReference type="NCBIfam" id="TIGR04183">
    <property type="entry name" value="Por_Secre_tail"/>
    <property type="match status" value="1"/>
</dbReference>
<feature type="compositionally biased region" description="Acidic residues" evidence="1">
    <location>
        <begin position="2065"/>
        <end position="2082"/>
    </location>
</feature>
<feature type="compositionally biased region" description="Acidic residues" evidence="1">
    <location>
        <begin position="2502"/>
        <end position="2521"/>
    </location>
</feature>
<dbReference type="Gene3D" id="4.10.1080.10">
    <property type="entry name" value="TSP type-3 repeat"/>
    <property type="match status" value="5"/>
</dbReference>
<feature type="region of interest" description="Disordered" evidence="1">
    <location>
        <begin position="1073"/>
        <end position="1224"/>
    </location>
</feature>
<dbReference type="SUPFAM" id="SSF103647">
    <property type="entry name" value="TSP type-3 repeat"/>
    <property type="match status" value="9"/>
</dbReference>
<feature type="region of interest" description="Disordered" evidence="1">
    <location>
        <begin position="1945"/>
        <end position="1975"/>
    </location>
</feature>
<feature type="compositionally biased region" description="Low complexity" evidence="1">
    <location>
        <begin position="2218"/>
        <end position="2231"/>
    </location>
</feature>
<feature type="region of interest" description="Disordered" evidence="1">
    <location>
        <begin position="1250"/>
        <end position="1275"/>
    </location>
</feature>
<keyword evidence="5" id="KW-1185">Reference proteome</keyword>
<feature type="compositionally biased region" description="Low complexity" evidence="1">
    <location>
        <begin position="2617"/>
        <end position="2634"/>
    </location>
</feature>
<evidence type="ECO:0000259" key="3">
    <source>
        <dbReference type="Pfam" id="PF18962"/>
    </source>
</evidence>
<feature type="region of interest" description="Disordered" evidence="1">
    <location>
        <begin position="1294"/>
        <end position="1457"/>
    </location>
</feature>
<feature type="compositionally biased region" description="Acidic residues" evidence="1">
    <location>
        <begin position="2124"/>
        <end position="2143"/>
    </location>
</feature>
<dbReference type="OrthoDB" id="934118at2"/>
<feature type="domain" description="Secretion system C-terminal sorting" evidence="3">
    <location>
        <begin position="2797"/>
        <end position="2866"/>
    </location>
</feature>
<gene>
    <name evidence="4" type="ORF">SAMN05421640_2965</name>
</gene>
<feature type="compositionally biased region" description="Acidic residues" evidence="1">
    <location>
        <begin position="2607"/>
        <end position="2616"/>
    </location>
</feature>
<feature type="compositionally biased region" description="Polar residues" evidence="1">
    <location>
        <begin position="1800"/>
        <end position="1824"/>
    </location>
</feature>
<feature type="compositionally biased region" description="Acidic residues" evidence="1">
    <location>
        <begin position="1297"/>
        <end position="1328"/>
    </location>
</feature>
<evidence type="ECO:0000256" key="2">
    <source>
        <dbReference type="SAM" id="SignalP"/>
    </source>
</evidence>
<feature type="compositionally biased region" description="Polar residues" evidence="1">
    <location>
        <begin position="2083"/>
        <end position="2094"/>
    </location>
</feature>
<feature type="compositionally biased region" description="Acidic residues" evidence="1">
    <location>
        <begin position="2203"/>
        <end position="2217"/>
    </location>
</feature>
<feature type="compositionally biased region" description="Polar residues" evidence="1">
    <location>
        <begin position="1160"/>
        <end position="1170"/>
    </location>
</feature>
<feature type="compositionally biased region" description="Acidic residues" evidence="1">
    <location>
        <begin position="1094"/>
        <end position="1113"/>
    </location>
</feature>
<feature type="compositionally biased region" description="Acidic residues" evidence="1">
    <location>
        <begin position="2247"/>
        <end position="2264"/>
    </location>
</feature>
<dbReference type="SUPFAM" id="SSF63825">
    <property type="entry name" value="YWTD domain"/>
    <property type="match status" value="1"/>
</dbReference>
<feature type="compositionally biased region" description="Acidic residues" evidence="1">
    <location>
        <begin position="2647"/>
        <end position="2670"/>
    </location>
</feature>
<dbReference type="PANTHER" id="PTHR10199">
    <property type="entry name" value="THROMBOSPONDIN"/>
    <property type="match status" value="1"/>
</dbReference>
<dbReference type="EMBL" id="FZPD01000005">
    <property type="protein sequence ID" value="SNT25283.1"/>
    <property type="molecule type" value="Genomic_DNA"/>
</dbReference>
<protein>
    <submittedName>
        <fullName evidence="4">Por secretion system C-terminal sorting domain-containing protein</fullName>
    </submittedName>
</protein>
<feature type="compositionally biased region" description="Acidic residues" evidence="1">
    <location>
        <begin position="2163"/>
        <end position="2182"/>
    </location>
</feature>
<feature type="region of interest" description="Disordered" evidence="1">
    <location>
        <begin position="2026"/>
        <end position="2308"/>
    </location>
</feature>
<dbReference type="InterPro" id="IPR026444">
    <property type="entry name" value="Secre_tail"/>
</dbReference>
<sequence>MKRFLCSLLILLCTYVYAGDPNIFYYVNDEDNTLWQLNVSTGVSSEIGTISVGGIEAIAFWPIPNNNILYAANGDDLGTLDTSDGTYTLISEIDGGGTLNGALGAIGITDVDGLSFDPFTGVLWASERRGTNGDYDVIFQIDETTGQYVPDAFGPNIDYIVIDGDGIYDDVDDIAISPTTGLMFAVSNNGAVDQLININKWTGAITVIGNLTFQDVEGMAFANNGNLYGSLGAGNNPNFYEIDPSDASMTSGVDLGDNGGNPDTEALSALVADANTVSGTLFDDQNLNGIRDGEPGLANVTINLYLDNNSNGSLDGGDNLLQRVTTNSLGQFSIYIATTAELLITVDESTLPSNYTLTTTNLQTATFADNVNFSETNSGNNFGAGASTDTDGDGIMDFTEGTGDSDGDGVLDRNDLDSDNDGILDADEGTEDLDYDGVPKYLDLDSDNDGITDAIEANGGAEPTNYSSSSATITGSVGTNGIPDAAETSADSGVSILAVGDQDTDGIEDYWDPDSDNDGILDVIEAGGTDANGDGILDSFSDANGDGISDALLSSPLTILNTDQAYESANALTELPNYLDLDSDNDGIDDTNEGYSTSQTDRPGLITDGDDDGIIDFWDISLGGTPITPNDHDSDGTPDYYDTDSDNDSILDLIEANDADNDGTEDDAVTGNDDNGNGIDNVFDNDCSSVSYLNEVSSDYGEEVVATGVMDIGSSDLELMYDDPDEQLVGIKFSNLPIPNGADILSAYIQFEVDENTHTGTVIVDIFGELVDDASNYTGTNNDISNRTPTSASEAWTINTTWDTNGERGVNQRSPDLSLVIEEIIGQGTWTSGNDLSFILQRNAGDASNNNRTVENDPILVVVYEGGLSYGCGTSVALQDTDSDLLPDFRDNDDDNDGILTSVEPTDSEPNGTPNYLETNTTCSATGPLISGNADAVVSTFNEDAGEPGSNALGAADGTGARMGDESDAILVLDMTDEVRFGEDVTVRLRSSGAGSADIRVQFSNDNVSYGSAIDLNFNNGGTYTDYAFTVNVSPGARYIKLTEILDSEQTLRIDAVSYSFNDCATDTDLDGVLDASDADSDNDGIPDATEGTGDTDGDGVTDDLDLDSDNDGIPDAVEANGGTLPANMTADGQFNIPYAQANDSDDDGLVDDIDDTGGTYTSGTPLTNPDTDGDGLDDRIDVDADGDGIPDVVEAGGVDVDGDGRADSSTDTDNDGLIDTFDSSEDGTALAITSSDADSFPDYLDIDSDNDGITDHREGQNSASYTASANVDTDGDGLDNNYDTDNAGIASGTFDIDSDGTPDYLDTDSDNDGITDLIEGNDADADGVADAVVSGTDTDNDGLDDNFDNVAGPAAGNEAGSNVARQNTDGDSQADHRDADDDADGILTTNEDFNGNADFSDDFTQGGSPVPDYIYLGDTDGDGTNNDLDLDKDNDGITDINEGGGTDPNADADSDGIPNYADSDIAGFIDGNGDGINDNFDNDQDGVPNHFDLDSDNDGVPDAVEANGGVLPTDMDADGSYPPGIVFANDTDNDGLHDTYDPDFATELANADSDGDGIPNSSDLDSDNDGLPDALENGGGTLPVNMTANGQFSAAYVAANDTDNDGIADDVDPDNSGTAITPRSTDNDGLIDAFDRDSDNDGLTDTIEANGTDADGDGALDSFTDTNANGLNDAVDVNASGTALSLVYTDFGGSPDHLDIDSDNDGIVDNIEGQPTIGYNAPQDLDTDGDGIDDQYDANNGGTAITLQDTDGDGTYDYRDLDSDGDGVYDVIEGSDANQDGAQDFNGFGDSDGDGLTNPFDNVSGPASGNATGSQAGLQNSDSDAILDWRDNDDDGDGIPTANEDNNANGNWSDDFTQGGSSPDYLHVDTDFDGDGVLDSNDPDADNDGVPDIDEGFGEDPSADADSDGVPNYLDPDFVHGTLGVFVDSNGDGINDIFDTDLDGIPNQKDRDSDNDGMSDLIEAGGTDVDGNGIADDLTDSDGDGIVDLFDGTPLALPDTDGDGLANVFDADADGDGVVDAIENGQADADGNGRLDGFTDTDGDGFDDRYNPDSGGSAITIADTDGDGFDDYLEADSDNDGISDNIEAQTTAGFTAPAGADADRDGIDDNYDSDSAGTPISEVDTDGDGTPDFQDTDSDGDSVLDVIEGSDANSDGIADWDGNSDDVFDPGEGNVDTDNDGILDAFDPDNGGSAPGLQNTDSADEADYRDADDDNDTINTIDETNDADTNGTDDYLETDTPVAGDTDGDGVADGADEDDDNDGIPDVTEGTGDTDGDGITDDLDLDSDNDGIPDAIEANGGTLPPNMTPEGRFIISYAVANDGDNDGLIDDVDGTPLSDPDFDSDGLEDRIDKDADNDGIPDIIEAGGADSDGDGEVDDAADVDGDGLADIVDYSENPGDHLIPGDKDGDGNENYIDLDSDGDTIYDLVEEQRAPSDIDTDDNGIVDGATDADNDGVLDSVDPDEGGFASLPDDFDGDGLADYLDLDSDGDGLPDATEGTVDTDGDGYENYIDIDSDGDGITDNREGQASSAYRAPNLLDDDNDGLDNRYDTDNGGTVITIVNTDSNGSPDYLDTDSDDDGIPDSIEGHDADQDGVADRTAIGSDLDQDGLDDSFDTVTSGNSGNSTGSNAAVINTDGGDQRNWQDTDDDNDGALTSAEDDNSNGDWSDDFTQGQSTNTIPDYLYNESTNPLPVELLYFNSTLNNSSVVVSWATASETNNDHFSLHRSFDGKSWEQVVVKNGAGDSNELIEYEWVDSNYTAGIRFYQLKQTDFDGHSETFEIIDIEVPFTNLTVTIYPNPAEDYLIIENSAKGTVKYRLVDLKGKVIIADQYDFQTRIDITKLTSGLYLLYLDSVEQSTVQKIVIKR</sequence>
<feature type="compositionally biased region" description="Acidic residues" evidence="1">
    <location>
        <begin position="2273"/>
        <end position="2292"/>
    </location>
</feature>
<feature type="compositionally biased region" description="Polar residues" evidence="1">
    <location>
        <begin position="1261"/>
        <end position="1272"/>
    </location>
</feature>
<feature type="region of interest" description="Disordered" evidence="1">
    <location>
        <begin position="2450"/>
        <end position="2681"/>
    </location>
</feature>
<feature type="compositionally biased region" description="Acidic residues" evidence="1">
    <location>
        <begin position="2450"/>
        <end position="2466"/>
    </location>
</feature>
<feature type="compositionally biased region" description="Acidic residues" evidence="1">
    <location>
        <begin position="1339"/>
        <end position="1348"/>
    </location>
</feature>